<dbReference type="OrthoDB" id="9771902at2"/>
<feature type="domain" description="Aminoglycoside phosphotransferase" evidence="1">
    <location>
        <begin position="26"/>
        <end position="245"/>
    </location>
</feature>
<accession>W6RYD7</accession>
<name>W6RYD7_9CLOT</name>
<dbReference type="GO" id="GO:0042601">
    <property type="term" value="C:endospore-forming forespore"/>
    <property type="evidence" value="ECO:0007669"/>
    <property type="project" value="TreeGrafter"/>
</dbReference>
<dbReference type="Pfam" id="PF01636">
    <property type="entry name" value="APH"/>
    <property type="match status" value="1"/>
</dbReference>
<protein>
    <submittedName>
        <fullName evidence="2">CotS family spore coat protein</fullName>
    </submittedName>
</protein>
<dbReference type="InterPro" id="IPR002575">
    <property type="entry name" value="Aminoglycoside_PTrfase"/>
</dbReference>
<dbReference type="InterPro" id="IPR047175">
    <property type="entry name" value="CotS-like"/>
</dbReference>
<dbReference type="SUPFAM" id="SSF56112">
    <property type="entry name" value="Protein kinase-like (PK-like)"/>
    <property type="match status" value="1"/>
</dbReference>
<dbReference type="NCBIfam" id="TIGR02906">
    <property type="entry name" value="spore_CotS"/>
    <property type="match status" value="1"/>
</dbReference>
<sequence length="337" mass="40710">MDIEAIKDEVEKSYGFNIKSINKIKNVYKIINENDKDYCLKVIRYEFKHFYFIFSAMKYLMEKELDSMVPFLKTLNGMEYIKLDSKYGYLTEWIDARQANYDNMVDIMLAVEAMSKLHLTSKGFIDTEEMKPRIGWGRWIKTFNTRIDEIYDFKDRILKKNIKSEFDQLYFQFLEEEADRGRRAVSKLINSEYFSLMNEEKKFSGFCHHDFAHHNVMIQPGNKIKLIDFDYCILDTHLHDLSSIIIRTMKNGKWDLEKAEFILSVYNESFKINESEIPVMSGFIAFPQDFWQVGIQYYWEKQNWGEEFFMTKLKKIIDDREEREEFVEEFEKLKVRW</sequence>
<dbReference type="KEGG" id="clt:CM240_2321"/>
<reference evidence="2 3" key="1">
    <citation type="submission" date="2013-11" db="EMBL/GenBank/DDBJ databases">
        <title>Complete genome sequence of Clostridum sp. M2/40.</title>
        <authorList>
            <person name="Wibberg D."/>
            <person name="Puehler A."/>
            <person name="Schlueter A."/>
        </authorList>
    </citation>
    <scope>NUCLEOTIDE SEQUENCE [LARGE SCALE GENOMIC DNA]</scope>
    <source>
        <strain evidence="3">M2/40</strain>
    </source>
</reference>
<dbReference type="EMBL" id="HG917868">
    <property type="protein sequence ID" value="CDM69458.1"/>
    <property type="molecule type" value="Genomic_DNA"/>
</dbReference>
<keyword evidence="3" id="KW-1185">Reference proteome</keyword>
<evidence type="ECO:0000313" key="3">
    <source>
        <dbReference type="Proteomes" id="UP000019426"/>
    </source>
</evidence>
<keyword evidence="2" id="KW-0946">Virion</keyword>
<organism evidence="2 3">
    <name type="scientific">Clostridium bornimense</name>
    <dbReference type="NCBI Taxonomy" id="1216932"/>
    <lineage>
        <taxon>Bacteria</taxon>
        <taxon>Bacillati</taxon>
        <taxon>Bacillota</taxon>
        <taxon>Clostridia</taxon>
        <taxon>Eubacteriales</taxon>
        <taxon>Clostridiaceae</taxon>
        <taxon>Clostridium</taxon>
    </lineage>
</organism>
<dbReference type="RefSeq" id="WP_044039272.1">
    <property type="nucleotide sequence ID" value="NZ_HG917868.1"/>
</dbReference>
<dbReference type="HOGENOM" id="CLU_042636_2_0_9"/>
<dbReference type="PANTHER" id="PTHR39179">
    <property type="entry name" value="SPORE COAT PROTEIN I"/>
    <property type="match status" value="1"/>
</dbReference>
<proteinExistence type="predicted"/>
<dbReference type="AlphaFoldDB" id="W6RYD7"/>
<keyword evidence="2" id="KW-0167">Capsid protein</keyword>
<gene>
    <name evidence="2" type="ORF">CM240_2321</name>
</gene>
<dbReference type="Gene3D" id="3.90.1200.10">
    <property type="match status" value="1"/>
</dbReference>
<dbReference type="eggNOG" id="COG2334">
    <property type="taxonomic scope" value="Bacteria"/>
</dbReference>
<dbReference type="PANTHER" id="PTHR39179:SF1">
    <property type="entry name" value="SPORE COAT PROTEIN I"/>
    <property type="match status" value="1"/>
</dbReference>
<dbReference type="PATRIC" id="fig|1216932.3.peg.2299"/>
<dbReference type="Gene3D" id="3.30.200.20">
    <property type="entry name" value="Phosphorylase Kinase, domain 1"/>
    <property type="match status" value="1"/>
</dbReference>
<evidence type="ECO:0000313" key="2">
    <source>
        <dbReference type="EMBL" id="CDM69458.1"/>
    </source>
</evidence>
<dbReference type="InterPro" id="IPR014255">
    <property type="entry name" value="Spore_coat_CotS"/>
</dbReference>
<dbReference type="STRING" id="1216932.CM240_2321"/>
<evidence type="ECO:0000259" key="1">
    <source>
        <dbReference type="Pfam" id="PF01636"/>
    </source>
</evidence>
<dbReference type="Proteomes" id="UP000019426">
    <property type="component" value="Chromosome M2/40_rep1"/>
</dbReference>
<dbReference type="InterPro" id="IPR011009">
    <property type="entry name" value="Kinase-like_dom_sf"/>
</dbReference>